<dbReference type="AlphaFoldDB" id="A0A7W8C2C1"/>
<accession>A0A7W8C2C1</accession>
<keyword evidence="2" id="KW-1185">Reference proteome</keyword>
<reference evidence="1 2" key="1">
    <citation type="submission" date="2020-08" db="EMBL/GenBank/DDBJ databases">
        <title>Genomic Encyclopedia of Type Strains, Phase IV (KMG-IV): sequencing the most valuable type-strain genomes for metagenomic binning, comparative biology and taxonomic classification.</title>
        <authorList>
            <person name="Goeker M."/>
        </authorList>
    </citation>
    <scope>NUCLEOTIDE SEQUENCE [LARGE SCALE GENOMIC DNA]</scope>
    <source>
        <strain evidence="1 2">DSM 11275</strain>
    </source>
</reference>
<sequence length="104" mass="12039">MSMLAKNLQHVFEHSFSHQINLIIFQHVTTQITLLPEIQWHGFLAIACQKTLARQLRQQFKSAKIRTAGCLEVHPVRSINQQRHIHLYVSLTIFCKQLSTANHA</sequence>
<dbReference type="RefSeq" id="WP_183719191.1">
    <property type="nucleotide sequence ID" value="NZ_JACHGO010000004.1"/>
</dbReference>
<evidence type="ECO:0000313" key="1">
    <source>
        <dbReference type="EMBL" id="MBB5143578.1"/>
    </source>
</evidence>
<dbReference type="Proteomes" id="UP000539075">
    <property type="component" value="Unassembled WGS sequence"/>
</dbReference>
<comment type="caution">
    <text evidence="1">The sequence shown here is derived from an EMBL/GenBank/DDBJ whole genome shotgun (WGS) entry which is preliminary data.</text>
</comment>
<gene>
    <name evidence="1" type="ORF">HNQ38_001675</name>
</gene>
<evidence type="ECO:0000313" key="2">
    <source>
        <dbReference type="Proteomes" id="UP000539075"/>
    </source>
</evidence>
<organism evidence="1 2">
    <name type="scientific">Desulfovibrio intestinalis</name>
    <dbReference type="NCBI Taxonomy" id="58621"/>
    <lineage>
        <taxon>Bacteria</taxon>
        <taxon>Pseudomonadati</taxon>
        <taxon>Thermodesulfobacteriota</taxon>
        <taxon>Desulfovibrionia</taxon>
        <taxon>Desulfovibrionales</taxon>
        <taxon>Desulfovibrionaceae</taxon>
        <taxon>Desulfovibrio</taxon>
    </lineage>
</organism>
<protein>
    <submittedName>
        <fullName evidence="1">Uncharacterized protein</fullName>
    </submittedName>
</protein>
<name>A0A7W8C2C1_9BACT</name>
<dbReference type="EMBL" id="JACHGO010000004">
    <property type="protein sequence ID" value="MBB5143578.1"/>
    <property type="molecule type" value="Genomic_DNA"/>
</dbReference>
<proteinExistence type="predicted"/>